<keyword evidence="3" id="KW-1185">Reference proteome</keyword>
<dbReference type="PROSITE" id="PS51806">
    <property type="entry name" value="DOG1"/>
    <property type="match status" value="1"/>
</dbReference>
<dbReference type="GO" id="GO:0006351">
    <property type="term" value="P:DNA-templated transcription"/>
    <property type="evidence" value="ECO:0007669"/>
    <property type="project" value="InterPro"/>
</dbReference>
<protein>
    <recommendedName>
        <fullName evidence="1">DOG1 domain-containing protein</fullName>
    </recommendedName>
</protein>
<name>A0AAN7LZZ7_TRANT</name>
<evidence type="ECO:0000313" key="2">
    <source>
        <dbReference type="EMBL" id="KAK4795699.1"/>
    </source>
</evidence>
<dbReference type="Proteomes" id="UP001346149">
    <property type="component" value="Unassembled WGS sequence"/>
</dbReference>
<feature type="domain" description="DOG1" evidence="1">
    <location>
        <begin position="9"/>
        <end position="245"/>
    </location>
</feature>
<evidence type="ECO:0000313" key="3">
    <source>
        <dbReference type="Proteomes" id="UP001346149"/>
    </source>
</evidence>
<proteinExistence type="predicted"/>
<dbReference type="PANTHER" id="PTHR46354:SF7">
    <property type="entry name" value="PROTEIN DOG1-LIKE 1"/>
    <property type="match status" value="1"/>
</dbReference>
<comment type="caution">
    <text evidence="2">The sequence shown here is derived from an EMBL/GenBank/DDBJ whole genome shotgun (WGS) entry which is preliminary data.</text>
</comment>
<sequence length="260" mass="29289">MAAASSSRYTRYLSSFNEWLTQQQQDLEELIHGAASYANDPAKLRALVDKNIRHFEEYREIRLQLSQQDAPAFLCPVWCTTLENSLLWIGGCRPSMAIRLVYSLVGTELDARFEQYLKGERKGTLSEISSAQMEQINSLHMKILREEDKISSRMASLQEDVVDEPLATIAKELSHVGEPSEKADKALAGHVTSLGVMLSEADKLRVSSFKELTEILTPLQAVDMLICTKKLHLSLRKWGKRWDLEKGNCSSDDGHASSYP</sequence>
<dbReference type="AlphaFoldDB" id="A0AAN7LZZ7"/>
<reference evidence="2 3" key="1">
    <citation type="journal article" date="2023" name="Hortic Res">
        <title>Pangenome of water caltrop reveals structural variations and asymmetric subgenome divergence after allopolyploidization.</title>
        <authorList>
            <person name="Zhang X."/>
            <person name="Chen Y."/>
            <person name="Wang L."/>
            <person name="Yuan Y."/>
            <person name="Fang M."/>
            <person name="Shi L."/>
            <person name="Lu R."/>
            <person name="Comes H.P."/>
            <person name="Ma Y."/>
            <person name="Chen Y."/>
            <person name="Huang G."/>
            <person name="Zhou Y."/>
            <person name="Zheng Z."/>
            <person name="Qiu Y."/>
        </authorList>
    </citation>
    <scope>NUCLEOTIDE SEQUENCE [LARGE SCALE GENOMIC DNA]</scope>
    <source>
        <strain evidence="2">F231</strain>
    </source>
</reference>
<accession>A0AAN7LZZ7</accession>
<dbReference type="EMBL" id="JAXQNO010000006">
    <property type="protein sequence ID" value="KAK4795699.1"/>
    <property type="molecule type" value="Genomic_DNA"/>
</dbReference>
<dbReference type="InterPro" id="IPR025422">
    <property type="entry name" value="TGA_domain"/>
</dbReference>
<organism evidence="2 3">
    <name type="scientific">Trapa natans</name>
    <name type="common">Water chestnut</name>
    <dbReference type="NCBI Taxonomy" id="22666"/>
    <lineage>
        <taxon>Eukaryota</taxon>
        <taxon>Viridiplantae</taxon>
        <taxon>Streptophyta</taxon>
        <taxon>Embryophyta</taxon>
        <taxon>Tracheophyta</taxon>
        <taxon>Spermatophyta</taxon>
        <taxon>Magnoliopsida</taxon>
        <taxon>eudicotyledons</taxon>
        <taxon>Gunneridae</taxon>
        <taxon>Pentapetalae</taxon>
        <taxon>rosids</taxon>
        <taxon>malvids</taxon>
        <taxon>Myrtales</taxon>
        <taxon>Lythraceae</taxon>
        <taxon>Trapa</taxon>
    </lineage>
</organism>
<gene>
    <name evidence="2" type="ORF">SAY86_028025</name>
</gene>
<evidence type="ECO:0000259" key="1">
    <source>
        <dbReference type="PROSITE" id="PS51806"/>
    </source>
</evidence>
<dbReference type="PANTHER" id="PTHR46354">
    <property type="entry name" value="DOG1 DOMAIN-CONTAINING PROTEIN"/>
    <property type="match status" value="1"/>
</dbReference>
<dbReference type="GO" id="GO:0043565">
    <property type="term" value="F:sequence-specific DNA binding"/>
    <property type="evidence" value="ECO:0007669"/>
    <property type="project" value="InterPro"/>
</dbReference>
<dbReference type="Pfam" id="PF14144">
    <property type="entry name" value="DOG1"/>
    <property type="match status" value="1"/>
</dbReference>
<dbReference type="InterPro" id="IPR051886">
    <property type="entry name" value="Seed_Dev/Stress_Resp_Reg"/>
</dbReference>